<evidence type="ECO:0000256" key="1">
    <source>
        <dbReference type="ARBA" id="ARBA00023157"/>
    </source>
</evidence>
<reference evidence="4" key="2">
    <citation type="submission" date="2020-09" db="EMBL/GenBank/DDBJ databases">
        <authorList>
            <person name="Sun Q."/>
            <person name="Zhou Y."/>
        </authorList>
    </citation>
    <scope>NUCLEOTIDE SEQUENCE</scope>
    <source>
        <strain evidence="4">CGMCC 1.6293</strain>
    </source>
</reference>
<dbReference type="Pfam" id="PF00089">
    <property type="entry name" value="Trypsin"/>
    <property type="match status" value="1"/>
</dbReference>
<reference evidence="4" key="1">
    <citation type="journal article" date="2014" name="Int. J. Syst. Evol. Microbiol.">
        <title>Complete genome sequence of Corynebacterium casei LMG S-19264T (=DSM 44701T), isolated from a smear-ripened cheese.</title>
        <authorList>
            <consortium name="US DOE Joint Genome Institute (JGI-PGF)"/>
            <person name="Walter F."/>
            <person name="Albersmeier A."/>
            <person name="Kalinowski J."/>
            <person name="Ruckert C."/>
        </authorList>
    </citation>
    <scope>NUCLEOTIDE SEQUENCE</scope>
    <source>
        <strain evidence="4">CGMCC 1.6293</strain>
    </source>
</reference>
<dbReference type="InterPro" id="IPR001314">
    <property type="entry name" value="Peptidase_S1A"/>
</dbReference>
<evidence type="ECO:0000256" key="2">
    <source>
        <dbReference type="RuleBase" id="RU363034"/>
    </source>
</evidence>
<dbReference type="EMBL" id="BMLF01000002">
    <property type="protein sequence ID" value="GGM03776.1"/>
    <property type="molecule type" value="Genomic_DNA"/>
</dbReference>
<keyword evidence="2" id="KW-0378">Hydrolase</keyword>
<keyword evidence="2" id="KW-0720">Serine protease</keyword>
<dbReference type="PANTHER" id="PTHR24253:SF153">
    <property type="entry name" value="SERINE PROTEASE HEPSIN"/>
    <property type="match status" value="1"/>
</dbReference>
<sequence length="333" mass="35705">MSQNLDVKPETDPQVSSPFAFAESGRMAEQAETARKEAEASGSKVIGGQVARNGAWPWQVGLMIAGRPVSPDNHFCGGSLILDQWVLTAAHCVYMQDQQGYFDLQPEQINILVGTNRIAPGMGDMVPVAGIFRNQNYNPDGFDSDIALIKLARKPNVPYRTITVPDRTFGEQIDVTGVPTVVTGWGLINGGRHPADMYQAEIQILGRDQCNGAIMDARAQAAADPFIAALEILDVKGDDAQAAWTALISRAKAPLTDNMLCSGTYEGGKTSCQGDSGGPLVVPLADGSYIQAGVVSWGFADSQTMTCVETALFSAYTKVSNFVPWMEQVIARN</sequence>
<evidence type="ECO:0000259" key="3">
    <source>
        <dbReference type="PROSITE" id="PS50240"/>
    </source>
</evidence>
<gene>
    <name evidence="4" type="ORF">GCM10011534_26910</name>
</gene>
<dbReference type="Proteomes" id="UP000649829">
    <property type="component" value="Unassembled WGS sequence"/>
</dbReference>
<protein>
    <recommendedName>
        <fullName evidence="3">Peptidase S1 domain-containing protein</fullName>
    </recommendedName>
</protein>
<organism evidence="4 5">
    <name type="scientific">Pseudooceanicola nanhaiensis</name>
    <dbReference type="NCBI Taxonomy" id="375761"/>
    <lineage>
        <taxon>Bacteria</taxon>
        <taxon>Pseudomonadati</taxon>
        <taxon>Pseudomonadota</taxon>
        <taxon>Alphaproteobacteria</taxon>
        <taxon>Rhodobacterales</taxon>
        <taxon>Paracoccaceae</taxon>
        <taxon>Pseudooceanicola</taxon>
    </lineage>
</organism>
<proteinExistence type="predicted"/>
<dbReference type="InterPro" id="IPR001254">
    <property type="entry name" value="Trypsin_dom"/>
</dbReference>
<comment type="caution">
    <text evidence="4">The sequence shown here is derived from an EMBL/GenBank/DDBJ whole genome shotgun (WGS) entry which is preliminary data.</text>
</comment>
<keyword evidence="2" id="KW-0645">Protease</keyword>
<dbReference type="AlphaFoldDB" id="A0A917WGR6"/>
<dbReference type="SMART" id="SM00020">
    <property type="entry name" value="Tryp_SPc"/>
    <property type="match status" value="1"/>
</dbReference>
<dbReference type="Gene3D" id="2.40.10.10">
    <property type="entry name" value="Trypsin-like serine proteases"/>
    <property type="match status" value="1"/>
</dbReference>
<dbReference type="GO" id="GO:0006508">
    <property type="term" value="P:proteolysis"/>
    <property type="evidence" value="ECO:0007669"/>
    <property type="project" value="UniProtKB-KW"/>
</dbReference>
<keyword evidence="1" id="KW-1015">Disulfide bond</keyword>
<dbReference type="SUPFAM" id="SSF50494">
    <property type="entry name" value="Trypsin-like serine proteases"/>
    <property type="match status" value="1"/>
</dbReference>
<evidence type="ECO:0000313" key="5">
    <source>
        <dbReference type="Proteomes" id="UP000649829"/>
    </source>
</evidence>
<evidence type="ECO:0000313" key="4">
    <source>
        <dbReference type="EMBL" id="GGM03776.1"/>
    </source>
</evidence>
<name>A0A917WGR6_9RHOB</name>
<dbReference type="InterPro" id="IPR018114">
    <property type="entry name" value="TRYPSIN_HIS"/>
</dbReference>
<dbReference type="PROSITE" id="PS00135">
    <property type="entry name" value="TRYPSIN_SER"/>
    <property type="match status" value="1"/>
</dbReference>
<dbReference type="PROSITE" id="PS00134">
    <property type="entry name" value="TRYPSIN_HIS"/>
    <property type="match status" value="1"/>
</dbReference>
<keyword evidence="5" id="KW-1185">Reference proteome</keyword>
<dbReference type="InterPro" id="IPR033116">
    <property type="entry name" value="TRYPSIN_SER"/>
</dbReference>
<feature type="domain" description="Peptidase S1" evidence="3">
    <location>
        <begin position="45"/>
        <end position="331"/>
    </location>
</feature>
<dbReference type="InterPro" id="IPR043504">
    <property type="entry name" value="Peptidase_S1_PA_chymotrypsin"/>
</dbReference>
<accession>A0A917WGR6</accession>
<dbReference type="PANTHER" id="PTHR24253">
    <property type="entry name" value="TRANSMEMBRANE PROTEASE SERINE"/>
    <property type="match status" value="1"/>
</dbReference>
<dbReference type="PRINTS" id="PR00722">
    <property type="entry name" value="CHYMOTRYPSIN"/>
</dbReference>
<dbReference type="FunFam" id="2.40.10.10:FF:000068">
    <property type="entry name" value="transmembrane protease serine 2"/>
    <property type="match status" value="1"/>
</dbReference>
<dbReference type="PROSITE" id="PS50240">
    <property type="entry name" value="TRYPSIN_DOM"/>
    <property type="match status" value="1"/>
</dbReference>
<dbReference type="CDD" id="cd00190">
    <property type="entry name" value="Tryp_SPc"/>
    <property type="match status" value="1"/>
</dbReference>
<dbReference type="InterPro" id="IPR009003">
    <property type="entry name" value="Peptidase_S1_PA"/>
</dbReference>
<dbReference type="GO" id="GO:0004252">
    <property type="term" value="F:serine-type endopeptidase activity"/>
    <property type="evidence" value="ECO:0007669"/>
    <property type="project" value="InterPro"/>
</dbReference>